<comment type="subunit">
    <text evidence="10">Monomer.</text>
</comment>
<accession>A0A501PC37</accession>
<dbReference type="AlphaFoldDB" id="A0A501PC37"/>
<dbReference type="FunFam" id="1.10.20.140:FF:000001">
    <property type="entry name" value="tRNA dimethylallyltransferase"/>
    <property type="match status" value="1"/>
</dbReference>
<dbReference type="GO" id="GO:0005524">
    <property type="term" value="F:ATP binding"/>
    <property type="evidence" value="ECO:0007669"/>
    <property type="project" value="UniProtKB-UniRule"/>
</dbReference>
<dbReference type="HAMAP" id="MF_00185">
    <property type="entry name" value="IPP_trans"/>
    <property type="match status" value="1"/>
</dbReference>
<evidence type="ECO:0000256" key="12">
    <source>
        <dbReference type="RuleBase" id="RU003784"/>
    </source>
</evidence>
<evidence type="ECO:0000256" key="9">
    <source>
        <dbReference type="ARBA" id="ARBA00049563"/>
    </source>
</evidence>
<evidence type="ECO:0000256" key="4">
    <source>
        <dbReference type="ARBA" id="ARBA00022679"/>
    </source>
</evidence>
<dbReference type="GO" id="GO:0052381">
    <property type="term" value="F:tRNA dimethylallyltransferase activity"/>
    <property type="evidence" value="ECO:0007669"/>
    <property type="project" value="UniProtKB-UniRule"/>
</dbReference>
<keyword evidence="8 10" id="KW-0460">Magnesium</keyword>
<comment type="cofactor">
    <cofactor evidence="1 10">
        <name>Mg(2+)</name>
        <dbReference type="ChEBI" id="CHEBI:18420"/>
    </cofactor>
</comment>
<evidence type="ECO:0000313" key="15">
    <source>
        <dbReference type="Proteomes" id="UP000319148"/>
    </source>
</evidence>
<evidence type="ECO:0000256" key="13">
    <source>
        <dbReference type="RuleBase" id="RU003785"/>
    </source>
</evidence>
<dbReference type="PANTHER" id="PTHR11088:SF60">
    <property type="entry name" value="TRNA DIMETHYLALLYLTRANSFERASE"/>
    <property type="match status" value="1"/>
</dbReference>
<feature type="site" description="Interaction with substrate tRNA" evidence="10">
    <location>
        <position position="124"/>
    </location>
</feature>
<dbReference type="Proteomes" id="UP000319148">
    <property type="component" value="Unassembled WGS sequence"/>
</dbReference>
<dbReference type="Gene3D" id="3.40.50.300">
    <property type="entry name" value="P-loop containing nucleotide triphosphate hydrolases"/>
    <property type="match status" value="1"/>
</dbReference>
<reference evidence="15" key="1">
    <citation type="submission" date="2019-06" db="EMBL/GenBank/DDBJ databases">
        <title>The complete genome of Emcibacter congregatus ZYLT.</title>
        <authorList>
            <person name="Zhao Z."/>
        </authorList>
    </citation>
    <scope>NUCLEOTIDE SEQUENCE [LARGE SCALE GENOMIC DNA]</scope>
    <source>
        <strain evidence="15">MCCC 1A06723</strain>
    </source>
</reference>
<evidence type="ECO:0000256" key="7">
    <source>
        <dbReference type="ARBA" id="ARBA00022840"/>
    </source>
</evidence>
<comment type="function">
    <text evidence="2 10 12">Catalyzes the transfer of a dimethylallyl group onto the adenine at position 37 in tRNAs that read codons beginning with uridine, leading to the formation of N6-(dimethylallyl)adenosine (i(6)A).</text>
</comment>
<dbReference type="Pfam" id="PF01715">
    <property type="entry name" value="IPPT"/>
    <property type="match status" value="1"/>
</dbReference>
<proteinExistence type="inferred from homology"/>
<keyword evidence="15" id="KW-1185">Reference proteome</keyword>
<evidence type="ECO:0000256" key="2">
    <source>
        <dbReference type="ARBA" id="ARBA00003213"/>
    </source>
</evidence>
<sequence length="319" mass="36136">MWFGLSVHQVVPEGYGNLVMSDKSQKNIILLAGPTASGKSSLALQWAREQDGEIVNADSMQVYAELRDLTARPSEEEERLCPHHLYGVLSGDDPCSAERWRQMALPVIEEIWSRGKLAIVVGGTGLYFKTLLEGLSPVPEIDPAIRERVRTEVADEGPEAAWEKLKELDPDWADRISPMDGQRIARGLEVMRSTGKPLSYWQQQPGQGGLAARADVQIEKYVLERDREDLYARCDLRFRQMIEQGRALEEVEALMACGYDPELPVMKSLGVPPLIKYLEGEISLEEATEQSQTQTRQFAKRQMTWFRNQCADWNLIKMK</sequence>
<protein>
    <recommendedName>
        <fullName evidence="10">tRNA dimethylallyltransferase</fullName>
        <ecNumber evidence="10">2.5.1.75</ecNumber>
    </recommendedName>
    <alternativeName>
        <fullName evidence="10">Dimethylallyl diphosphate:tRNA dimethylallyltransferase</fullName>
        <shortName evidence="10">DMAPP:tRNA dimethylallyltransferase</shortName>
        <shortName evidence="10">DMATase</shortName>
    </alternativeName>
    <alternativeName>
        <fullName evidence="10">Isopentenyl-diphosphate:tRNA isopentenyltransferase</fullName>
        <shortName evidence="10">IPP transferase</shortName>
        <shortName evidence="10">IPPT</shortName>
        <shortName evidence="10">IPTase</shortName>
    </alternativeName>
</protein>
<comment type="caution">
    <text evidence="14">The sequence shown here is derived from an EMBL/GenBank/DDBJ whole genome shotgun (WGS) entry which is preliminary data.</text>
</comment>
<evidence type="ECO:0000256" key="6">
    <source>
        <dbReference type="ARBA" id="ARBA00022741"/>
    </source>
</evidence>
<feature type="binding site" evidence="10">
    <location>
        <begin position="33"/>
        <end position="40"/>
    </location>
    <ligand>
        <name>ATP</name>
        <dbReference type="ChEBI" id="CHEBI:30616"/>
    </ligand>
</feature>
<feature type="region of interest" description="Interaction with substrate tRNA" evidence="10">
    <location>
        <begin position="182"/>
        <end position="186"/>
    </location>
</feature>
<dbReference type="InterPro" id="IPR027417">
    <property type="entry name" value="P-loop_NTPase"/>
</dbReference>
<feature type="binding site" evidence="10">
    <location>
        <begin position="35"/>
        <end position="40"/>
    </location>
    <ligand>
        <name>substrate</name>
    </ligand>
</feature>
<comment type="caution">
    <text evidence="10">Lacks conserved residue(s) required for the propagation of feature annotation.</text>
</comment>
<dbReference type="SUPFAM" id="SSF52540">
    <property type="entry name" value="P-loop containing nucleoside triphosphate hydrolases"/>
    <property type="match status" value="1"/>
</dbReference>
<organism evidence="14 15">
    <name type="scientific">Emcibacter nanhaiensis</name>
    <dbReference type="NCBI Taxonomy" id="1505037"/>
    <lineage>
        <taxon>Bacteria</taxon>
        <taxon>Pseudomonadati</taxon>
        <taxon>Pseudomonadota</taxon>
        <taxon>Alphaproteobacteria</taxon>
        <taxon>Emcibacterales</taxon>
        <taxon>Emcibacteraceae</taxon>
        <taxon>Emcibacter</taxon>
    </lineage>
</organism>
<evidence type="ECO:0000256" key="8">
    <source>
        <dbReference type="ARBA" id="ARBA00022842"/>
    </source>
</evidence>
<evidence type="ECO:0000256" key="3">
    <source>
        <dbReference type="ARBA" id="ARBA00005842"/>
    </source>
</evidence>
<dbReference type="EMBL" id="VFIY01000018">
    <property type="protein sequence ID" value="TPD57582.1"/>
    <property type="molecule type" value="Genomic_DNA"/>
</dbReference>
<evidence type="ECO:0000256" key="11">
    <source>
        <dbReference type="RuleBase" id="RU003783"/>
    </source>
</evidence>
<keyword evidence="4 10" id="KW-0808">Transferase</keyword>
<feature type="region of interest" description="Interaction with substrate tRNA" evidence="10">
    <location>
        <begin position="58"/>
        <end position="61"/>
    </location>
</feature>
<evidence type="ECO:0000256" key="1">
    <source>
        <dbReference type="ARBA" id="ARBA00001946"/>
    </source>
</evidence>
<gene>
    <name evidence="10 14" type="primary">miaA</name>
    <name evidence="14" type="ORF">FIV46_15830</name>
</gene>
<comment type="catalytic activity">
    <reaction evidence="9 10 11">
        <text>adenosine(37) in tRNA + dimethylallyl diphosphate = N(6)-dimethylallyladenosine(37) in tRNA + diphosphate</text>
        <dbReference type="Rhea" id="RHEA:26482"/>
        <dbReference type="Rhea" id="RHEA-COMP:10162"/>
        <dbReference type="Rhea" id="RHEA-COMP:10375"/>
        <dbReference type="ChEBI" id="CHEBI:33019"/>
        <dbReference type="ChEBI" id="CHEBI:57623"/>
        <dbReference type="ChEBI" id="CHEBI:74411"/>
        <dbReference type="ChEBI" id="CHEBI:74415"/>
        <dbReference type="EC" id="2.5.1.75"/>
    </reaction>
</comment>
<evidence type="ECO:0000256" key="10">
    <source>
        <dbReference type="HAMAP-Rule" id="MF_00185"/>
    </source>
</evidence>
<feature type="site" description="Interaction with substrate tRNA" evidence="10">
    <location>
        <position position="146"/>
    </location>
</feature>
<evidence type="ECO:0000313" key="14">
    <source>
        <dbReference type="EMBL" id="TPD57582.1"/>
    </source>
</evidence>
<dbReference type="EC" id="2.5.1.75" evidence="10"/>
<keyword evidence="7 10" id="KW-0067">ATP-binding</keyword>
<dbReference type="OrthoDB" id="9776390at2"/>
<evidence type="ECO:0000256" key="5">
    <source>
        <dbReference type="ARBA" id="ARBA00022694"/>
    </source>
</evidence>
<dbReference type="GO" id="GO:0006400">
    <property type="term" value="P:tRNA modification"/>
    <property type="evidence" value="ECO:0007669"/>
    <property type="project" value="TreeGrafter"/>
</dbReference>
<keyword evidence="5 10" id="KW-0819">tRNA processing</keyword>
<dbReference type="Gene3D" id="1.10.20.140">
    <property type="match status" value="1"/>
</dbReference>
<keyword evidence="6 10" id="KW-0547">Nucleotide-binding</keyword>
<dbReference type="InterPro" id="IPR018022">
    <property type="entry name" value="IPT"/>
</dbReference>
<name>A0A501PC37_9PROT</name>
<dbReference type="NCBIfam" id="TIGR00174">
    <property type="entry name" value="miaA"/>
    <property type="match status" value="1"/>
</dbReference>
<comment type="similarity">
    <text evidence="3 10 13">Belongs to the IPP transferase family.</text>
</comment>
<dbReference type="PANTHER" id="PTHR11088">
    <property type="entry name" value="TRNA DIMETHYLALLYLTRANSFERASE"/>
    <property type="match status" value="1"/>
</dbReference>
<dbReference type="InterPro" id="IPR039657">
    <property type="entry name" value="Dimethylallyltransferase"/>
</dbReference>